<dbReference type="PANTHER" id="PTHR24221:SF654">
    <property type="entry name" value="ATP-BINDING CASSETTE SUB-FAMILY B MEMBER 6"/>
    <property type="match status" value="1"/>
</dbReference>
<keyword evidence="2" id="KW-0067">ATP-binding</keyword>
<dbReference type="InterPro" id="IPR003439">
    <property type="entry name" value="ABC_transporter-like_ATP-bd"/>
</dbReference>
<dbReference type="InterPro" id="IPR003892">
    <property type="entry name" value="CUE"/>
</dbReference>
<evidence type="ECO:0008006" key="9">
    <source>
        <dbReference type="Google" id="ProtNLM"/>
    </source>
</evidence>
<dbReference type="EMBL" id="CAJMWR010004121">
    <property type="protein sequence ID" value="CAE6485146.1"/>
    <property type="molecule type" value="Genomic_DNA"/>
</dbReference>
<protein>
    <recommendedName>
        <fullName evidence="9">ABC transporter domain-containing protein</fullName>
    </recommendedName>
</protein>
<feature type="compositionally biased region" description="Basic and acidic residues" evidence="4">
    <location>
        <begin position="867"/>
        <end position="881"/>
    </location>
</feature>
<dbReference type="InterPro" id="IPR003593">
    <property type="entry name" value="AAA+_ATPase"/>
</dbReference>
<feature type="region of interest" description="Disordered" evidence="4">
    <location>
        <begin position="860"/>
        <end position="881"/>
    </location>
</feature>
<dbReference type="GO" id="GO:0016887">
    <property type="term" value="F:ATP hydrolysis activity"/>
    <property type="evidence" value="ECO:0007669"/>
    <property type="project" value="InterPro"/>
</dbReference>
<dbReference type="Gene3D" id="1.10.8.10">
    <property type="entry name" value="DNA helicase RuvA subunit, C-terminal domain"/>
    <property type="match status" value="1"/>
</dbReference>
<dbReference type="Gene3D" id="3.40.50.300">
    <property type="entry name" value="P-loop containing nucleotide triphosphate hydrolases"/>
    <property type="match status" value="1"/>
</dbReference>
<dbReference type="AlphaFoldDB" id="A0A8H3CJ04"/>
<dbReference type="GO" id="GO:0042626">
    <property type="term" value="F:ATPase-coupled transmembrane transporter activity"/>
    <property type="evidence" value="ECO:0007669"/>
    <property type="project" value="TreeGrafter"/>
</dbReference>
<comment type="caution">
    <text evidence="7">The sequence shown here is derived from an EMBL/GenBank/DDBJ whole genome shotgun (WGS) entry which is preliminary data.</text>
</comment>
<dbReference type="PROSITE" id="PS00211">
    <property type="entry name" value="ABC_TRANSPORTER_1"/>
    <property type="match status" value="1"/>
</dbReference>
<dbReference type="SUPFAM" id="SSF52540">
    <property type="entry name" value="P-loop containing nucleoside triphosphate hydrolases"/>
    <property type="match status" value="1"/>
</dbReference>
<dbReference type="SMART" id="SM00382">
    <property type="entry name" value="AAA"/>
    <property type="match status" value="1"/>
</dbReference>
<evidence type="ECO:0000313" key="7">
    <source>
        <dbReference type="EMBL" id="CAE6485146.1"/>
    </source>
</evidence>
<dbReference type="Pfam" id="PF02845">
    <property type="entry name" value="CUE"/>
    <property type="match status" value="1"/>
</dbReference>
<proteinExistence type="inferred from homology"/>
<dbReference type="PROSITE" id="PS50893">
    <property type="entry name" value="ABC_TRANSPORTER_2"/>
    <property type="match status" value="1"/>
</dbReference>
<feature type="region of interest" description="Disordered" evidence="4">
    <location>
        <begin position="1"/>
        <end position="41"/>
    </location>
</feature>
<comment type="similarity">
    <text evidence="3">Belongs to the ABC transporter superfamily. ABCB family. Heavy Metal importer (TC 3.A.1.210) subfamily.</text>
</comment>
<feature type="region of interest" description="Disordered" evidence="4">
    <location>
        <begin position="824"/>
        <end position="844"/>
    </location>
</feature>
<feature type="compositionally biased region" description="Polar residues" evidence="4">
    <location>
        <begin position="1"/>
        <end position="24"/>
    </location>
</feature>
<feature type="compositionally biased region" description="Low complexity" evidence="4">
    <location>
        <begin position="825"/>
        <end position="844"/>
    </location>
</feature>
<dbReference type="InterPro" id="IPR039421">
    <property type="entry name" value="Type_1_exporter"/>
</dbReference>
<name>A0A8H3CJ04_9AGAM</name>
<accession>A0A8H3CJ04</accession>
<evidence type="ECO:0000256" key="2">
    <source>
        <dbReference type="ARBA" id="ARBA00022840"/>
    </source>
</evidence>
<evidence type="ECO:0000256" key="3">
    <source>
        <dbReference type="ARBA" id="ARBA00024363"/>
    </source>
</evidence>
<keyword evidence="1" id="KW-0547">Nucleotide-binding</keyword>
<gene>
    <name evidence="7" type="ORF">RDB_LOCUS139556</name>
</gene>
<dbReference type="InterPro" id="IPR027417">
    <property type="entry name" value="P-loop_NTPase"/>
</dbReference>
<dbReference type="GO" id="GO:0005524">
    <property type="term" value="F:ATP binding"/>
    <property type="evidence" value="ECO:0007669"/>
    <property type="project" value="UniProtKB-KW"/>
</dbReference>
<evidence type="ECO:0000313" key="8">
    <source>
        <dbReference type="Proteomes" id="UP000663840"/>
    </source>
</evidence>
<dbReference type="PROSITE" id="PS51140">
    <property type="entry name" value="CUE"/>
    <property type="match status" value="1"/>
</dbReference>
<dbReference type="OrthoDB" id="39175at2759"/>
<dbReference type="Pfam" id="PF00005">
    <property type="entry name" value="ABC_tran"/>
    <property type="match status" value="1"/>
</dbReference>
<dbReference type="InterPro" id="IPR017871">
    <property type="entry name" value="ABC_transporter-like_CS"/>
</dbReference>
<feature type="domain" description="CUE" evidence="6">
    <location>
        <begin position="766"/>
        <end position="808"/>
    </location>
</feature>
<dbReference type="GO" id="GO:0043130">
    <property type="term" value="F:ubiquitin binding"/>
    <property type="evidence" value="ECO:0007669"/>
    <property type="project" value="InterPro"/>
</dbReference>
<evidence type="ECO:0000259" key="6">
    <source>
        <dbReference type="PROSITE" id="PS51140"/>
    </source>
</evidence>
<evidence type="ECO:0000256" key="1">
    <source>
        <dbReference type="ARBA" id="ARBA00022741"/>
    </source>
</evidence>
<sequence>MIGSSLQNEFASSTMPGNANSSTSIKDEQIATGSDVNKKKAPDHSYTFREKKLGVWTLYYPWTSEWTPTPMKFGIRNNLKQIAAITAVWYRFFTEVSTLGPAVMCLYFVSLVSSSILPSVQLSNDTSLLNLAETALIGRIERTAVIVEFRKLGVRYISTLVMVLATSALKEYSESIIEQRVTLHFEQQILAMQSRLELGASQDPNVKSHLRTAEGYISRPWITLSGLVDMLLSIGEVLALSTTFKGEFMSSESAGSLGIFSVLCPLLWGLHGLVNTKGNVGFAKVTDPNWRQMRAMRWIGTNEVYKQEVLSSGLVEYINNQYARALSKLGDTSTKDPWAAERAGWSRLDRLNQTLDSLPLLFYAWSISHSPSGFSLSHMVRMQQTTRVMRMVIATMISRLKSISALSNNLVILYELLALGPGITDGFISYPDEAHARQKGMAIEFKDVSFGYPSALKKTLNKLSFKVEPGQLCVIVGENGCGKSTTISLINRLYDCESGEIYIDGLPIRDYKISTLRAATNIMHQSYSYFPLTIRENLTMQDTGDPTTQTKRIENATKLGGAYDFIQKLPLKFETNFIPIHIGISSPGTRAVDREQFKCLMETEKHSNLSGGQWQRLELSRSFMKNSERTRLLCYDEPSASLDPKAEAAMFERLRSLRGEKTMIFVTHRFGHLTKHADLIIYIGDGSTIEQGTHKTLLTQKGEYAKMYEIQSRAFVESEMEDALNVLVAIAAIYFAYRWLSRDNGGAGTGGNARPATVLGFTPKNVTPEMIASVRSAFPQESIDNIRYDLLKSGSVEITSNKILERGYLDQPPPAYFTLYPPTPAADVTTTDTPSPTSTNDTSVKNTSLLSRYGLEARANEGSATEFSDKAAWEDSASKREASLKERKAQMILAARQRMLAQQSQSSSS</sequence>
<dbReference type="PANTHER" id="PTHR24221">
    <property type="entry name" value="ATP-BINDING CASSETTE SUB-FAMILY B"/>
    <property type="match status" value="1"/>
</dbReference>
<evidence type="ECO:0000259" key="5">
    <source>
        <dbReference type="PROSITE" id="PS50893"/>
    </source>
</evidence>
<dbReference type="Proteomes" id="UP000663840">
    <property type="component" value="Unassembled WGS sequence"/>
</dbReference>
<reference evidence="7" key="1">
    <citation type="submission" date="2021-01" db="EMBL/GenBank/DDBJ databases">
        <authorList>
            <person name="Kaushik A."/>
        </authorList>
    </citation>
    <scope>NUCLEOTIDE SEQUENCE</scope>
    <source>
        <strain evidence="7">AG1-1A</strain>
    </source>
</reference>
<evidence type="ECO:0000256" key="4">
    <source>
        <dbReference type="SAM" id="MobiDB-lite"/>
    </source>
</evidence>
<feature type="domain" description="ABC transporter" evidence="5">
    <location>
        <begin position="443"/>
        <end position="710"/>
    </location>
</feature>
<organism evidence="7 8">
    <name type="scientific">Rhizoctonia solani</name>
    <dbReference type="NCBI Taxonomy" id="456999"/>
    <lineage>
        <taxon>Eukaryota</taxon>
        <taxon>Fungi</taxon>
        <taxon>Dikarya</taxon>
        <taxon>Basidiomycota</taxon>
        <taxon>Agaricomycotina</taxon>
        <taxon>Agaricomycetes</taxon>
        <taxon>Cantharellales</taxon>
        <taxon>Ceratobasidiaceae</taxon>
        <taxon>Rhizoctonia</taxon>
    </lineage>
</organism>
<dbReference type="CDD" id="cd14424">
    <property type="entry name" value="CUE_Cue1p_like"/>
    <property type="match status" value="1"/>
</dbReference>